<reference evidence="8 9" key="1">
    <citation type="submission" date="2024-04" db="EMBL/GenBank/DDBJ databases">
        <title>Phyllosticta paracitricarpa is synonymous to the EU quarantine fungus P. citricarpa based on phylogenomic analyses.</title>
        <authorList>
            <consortium name="Lawrence Berkeley National Laboratory"/>
            <person name="Van ingen-buijs V.A."/>
            <person name="Van westerhoven A.C."/>
            <person name="Haridas S."/>
            <person name="Skiadas P."/>
            <person name="Martin F."/>
            <person name="Groenewald J.Z."/>
            <person name="Crous P.W."/>
            <person name="Seidl M.F."/>
        </authorList>
    </citation>
    <scope>NUCLEOTIDE SEQUENCE [LARGE SCALE GENOMIC DNA]</scope>
    <source>
        <strain evidence="8 9">CPC 17464</strain>
    </source>
</reference>
<keyword evidence="3" id="KW-0805">Transcription regulation</keyword>
<dbReference type="SUPFAM" id="SSF57667">
    <property type="entry name" value="beta-beta-alpha zinc fingers"/>
    <property type="match status" value="1"/>
</dbReference>
<dbReference type="PROSITE" id="PS50157">
    <property type="entry name" value="ZINC_FINGER_C2H2_2"/>
    <property type="match status" value="2"/>
</dbReference>
<evidence type="ECO:0000256" key="4">
    <source>
        <dbReference type="ARBA" id="ARBA00023163"/>
    </source>
</evidence>
<keyword evidence="5" id="KW-0539">Nucleus</keyword>
<dbReference type="InterPro" id="IPR036864">
    <property type="entry name" value="Zn2-C6_fun-type_DNA-bd_sf"/>
</dbReference>
<dbReference type="GeneID" id="92028043"/>
<dbReference type="SMART" id="SM00355">
    <property type="entry name" value="ZnF_C2H2"/>
    <property type="match status" value="2"/>
</dbReference>
<keyword evidence="6" id="KW-0863">Zinc-finger</keyword>
<feature type="domain" description="C2H2-type" evidence="7">
    <location>
        <begin position="2"/>
        <end position="29"/>
    </location>
</feature>
<dbReference type="PANTHER" id="PTHR47660">
    <property type="entry name" value="TRANSCRIPTION FACTOR WITH C2H2 AND ZN(2)-CYS(6) DNA BINDING DOMAIN (EUROFUNG)-RELATED-RELATED"/>
    <property type="match status" value="1"/>
</dbReference>
<accession>A0ABR1LYN5</accession>
<evidence type="ECO:0000313" key="8">
    <source>
        <dbReference type="EMBL" id="KAK7539656.1"/>
    </source>
</evidence>
<dbReference type="Pfam" id="PF13912">
    <property type="entry name" value="zf-C2H2_6"/>
    <property type="match status" value="1"/>
</dbReference>
<sequence>MHFCPYCNRSYERADHLSRHVTSHQNSRIFKCSECSKGFNRRDILRRHEAAHERNEIEGKPESKRRVGRATRACEACAQSKSKCDESRPCKVRLLPGVRRWYTTSIQVPNGYGAKGNSHNSM</sequence>
<evidence type="ECO:0000256" key="5">
    <source>
        <dbReference type="ARBA" id="ARBA00023242"/>
    </source>
</evidence>
<proteinExistence type="predicted"/>
<name>A0ABR1LYN5_9PEZI</name>
<evidence type="ECO:0000259" key="7">
    <source>
        <dbReference type="PROSITE" id="PS50157"/>
    </source>
</evidence>
<protein>
    <recommendedName>
        <fullName evidence="7">C2H2-type domain-containing protein</fullName>
    </recommendedName>
</protein>
<dbReference type="EMBL" id="JBBPEH010000004">
    <property type="protein sequence ID" value="KAK7539656.1"/>
    <property type="molecule type" value="Genomic_DNA"/>
</dbReference>
<evidence type="ECO:0000313" key="9">
    <source>
        <dbReference type="Proteomes" id="UP001360953"/>
    </source>
</evidence>
<keyword evidence="9" id="KW-1185">Reference proteome</keyword>
<keyword evidence="2" id="KW-0862">Zinc</keyword>
<dbReference type="InterPro" id="IPR036236">
    <property type="entry name" value="Znf_C2H2_sf"/>
</dbReference>
<evidence type="ECO:0000256" key="1">
    <source>
        <dbReference type="ARBA" id="ARBA00022723"/>
    </source>
</evidence>
<dbReference type="InterPro" id="IPR013087">
    <property type="entry name" value="Znf_C2H2_type"/>
</dbReference>
<evidence type="ECO:0000256" key="2">
    <source>
        <dbReference type="ARBA" id="ARBA00022833"/>
    </source>
</evidence>
<comment type="caution">
    <text evidence="8">The sequence shown here is derived from an EMBL/GenBank/DDBJ whole genome shotgun (WGS) entry which is preliminary data.</text>
</comment>
<dbReference type="PANTHER" id="PTHR47660:SF2">
    <property type="entry name" value="TRANSCRIPTION FACTOR WITH C2H2 AND ZN(2)-CYS(6) DNA BINDING DOMAIN (EUROFUNG)"/>
    <property type="match status" value="1"/>
</dbReference>
<gene>
    <name evidence="8" type="ORF">J3D65DRAFT_288454</name>
</gene>
<keyword evidence="4" id="KW-0804">Transcription</keyword>
<dbReference type="Gene3D" id="3.30.160.60">
    <property type="entry name" value="Classic Zinc Finger"/>
    <property type="match status" value="1"/>
</dbReference>
<keyword evidence="1" id="KW-0479">Metal-binding</keyword>
<evidence type="ECO:0000256" key="6">
    <source>
        <dbReference type="PROSITE-ProRule" id="PRU00042"/>
    </source>
</evidence>
<feature type="domain" description="C2H2-type" evidence="7">
    <location>
        <begin position="30"/>
        <end position="57"/>
    </location>
</feature>
<dbReference type="PROSITE" id="PS00028">
    <property type="entry name" value="ZINC_FINGER_C2H2_1"/>
    <property type="match status" value="2"/>
</dbReference>
<dbReference type="SUPFAM" id="SSF57701">
    <property type="entry name" value="Zn2/Cys6 DNA-binding domain"/>
    <property type="match status" value="1"/>
</dbReference>
<dbReference type="Proteomes" id="UP001360953">
    <property type="component" value="Unassembled WGS sequence"/>
</dbReference>
<dbReference type="Pfam" id="PF00096">
    <property type="entry name" value="zf-C2H2"/>
    <property type="match status" value="1"/>
</dbReference>
<evidence type="ECO:0000256" key="3">
    <source>
        <dbReference type="ARBA" id="ARBA00023015"/>
    </source>
</evidence>
<organism evidence="8 9">
    <name type="scientific">Phyllosticta citribraziliensis</name>
    <dbReference type="NCBI Taxonomy" id="989973"/>
    <lineage>
        <taxon>Eukaryota</taxon>
        <taxon>Fungi</taxon>
        <taxon>Dikarya</taxon>
        <taxon>Ascomycota</taxon>
        <taxon>Pezizomycotina</taxon>
        <taxon>Dothideomycetes</taxon>
        <taxon>Dothideomycetes incertae sedis</taxon>
        <taxon>Botryosphaeriales</taxon>
        <taxon>Phyllostictaceae</taxon>
        <taxon>Phyllosticta</taxon>
    </lineage>
</organism>
<dbReference type="RefSeq" id="XP_066656927.1">
    <property type="nucleotide sequence ID" value="XM_066795137.1"/>
</dbReference>